<dbReference type="AlphaFoldDB" id="A0A974HVA0"/>
<evidence type="ECO:0000313" key="2">
    <source>
        <dbReference type="Proteomes" id="UP000694892"/>
    </source>
</evidence>
<name>A0A974HVA0_XENLA</name>
<proteinExistence type="predicted"/>
<protein>
    <submittedName>
        <fullName evidence="1">Uncharacterized protein</fullName>
    </submittedName>
</protein>
<evidence type="ECO:0000313" key="1">
    <source>
        <dbReference type="EMBL" id="OCT91697.1"/>
    </source>
</evidence>
<dbReference type="Proteomes" id="UP000694892">
    <property type="component" value="Chromosome 2S"/>
</dbReference>
<sequence>MQSATLLSYRTISFIITPMSNKCIGLIGVYLNFEIWLYSNMIGLLSKELCYKHYLDTVWVGDLTSLPLMATAASILGNPMTVPVVAQNGLAQCCPTGGP</sequence>
<organism evidence="1 2">
    <name type="scientific">Xenopus laevis</name>
    <name type="common">African clawed frog</name>
    <dbReference type="NCBI Taxonomy" id="8355"/>
    <lineage>
        <taxon>Eukaryota</taxon>
        <taxon>Metazoa</taxon>
        <taxon>Chordata</taxon>
        <taxon>Craniata</taxon>
        <taxon>Vertebrata</taxon>
        <taxon>Euteleostomi</taxon>
        <taxon>Amphibia</taxon>
        <taxon>Batrachia</taxon>
        <taxon>Anura</taxon>
        <taxon>Pipoidea</taxon>
        <taxon>Pipidae</taxon>
        <taxon>Xenopodinae</taxon>
        <taxon>Xenopus</taxon>
        <taxon>Xenopus</taxon>
    </lineage>
</organism>
<reference evidence="2" key="1">
    <citation type="journal article" date="2016" name="Nature">
        <title>Genome evolution in the allotetraploid frog Xenopus laevis.</title>
        <authorList>
            <person name="Session A.M."/>
            <person name="Uno Y."/>
            <person name="Kwon T."/>
            <person name="Chapman J.A."/>
            <person name="Toyoda A."/>
            <person name="Takahashi S."/>
            <person name="Fukui A."/>
            <person name="Hikosaka A."/>
            <person name="Suzuki A."/>
            <person name="Kondo M."/>
            <person name="van Heeringen S.J."/>
            <person name="Quigley I."/>
            <person name="Heinz S."/>
            <person name="Ogino H."/>
            <person name="Ochi H."/>
            <person name="Hellsten U."/>
            <person name="Lyons J.B."/>
            <person name="Simakov O."/>
            <person name="Putnam N."/>
            <person name="Stites J."/>
            <person name="Kuroki Y."/>
            <person name="Tanaka T."/>
            <person name="Michiue T."/>
            <person name="Watanabe M."/>
            <person name="Bogdanovic O."/>
            <person name="Lister R."/>
            <person name="Georgiou G."/>
            <person name="Paranjpe S.S."/>
            <person name="van Kruijsbergen I."/>
            <person name="Shu S."/>
            <person name="Carlson J."/>
            <person name="Kinoshita T."/>
            <person name="Ohta Y."/>
            <person name="Mawaribuchi S."/>
            <person name="Jenkins J."/>
            <person name="Grimwood J."/>
            <person name="Schmutz J."/>
            <person name="Mitros T."/>
            <person name="Mozaffari S.V."/>
            <person name="Suzuki Y."/>
            <person name="Haramoto Y."/>
            <person name="Yamamoto T.S."/>
            <person name="Takagi C."/>
            <person name="Heald R."/>
            <person name="Miller K."/>
            <person name="Haudenschild C."/>
            <person name="Kitzman J."/>
            <person name="Nakayama T."/>
            <person name="Izutsu Y."/>
            <person name="Robert J."/>
            <person name="Fortriede J."/>
            <person name="Burns K."/>
            <person name="Lotay V."/>
            <person name="Karimi K."/>
            <person name="Yasuoka Y."/>
            <person name="Dichmann D.S."/>
            <person name="Flajnik M.F."/>
            <person name="Houston D.W."/>
            <person name="Shendure J."/>
            <person name="DuPasquier L."/>
            <person name="Vize P.D."/>
            <person name="Zorn A.M."/>
            <person name="Ito M."/>
            <person name="Marcotte E.M."/>
            <person name="Wallingford J.B."/>
            <person name="Ito Y."/>
            <person name="Asashima M."/>
            <person name="Ueno N."/>
            <person name="Matsuda Y."/>
            <person name="Veenstra G.J."/>
            <person name="Fujiyama A."/>
            <person name="Harland R.M."/>
            <person name="Taira M."/>
            <person name="Rokhsar D.S."/>
        </authorList>
    </citation>
    <scope>NUCLEOTIDE SEQUENCE [LARGE SCALE GENOMIC DNA]</scope>
    <source>
        <strain evidence="2">J</strain>
    </source>
</reference>
<accession>A0A974HVA0</accession>
<dbReference type="EMBL" id="CM004469">
    <property type="protein sequence ID" value="OCT91697.1"/>
    <property type="molecule type" value="Genomic_DNA"/>
</dbReference>
<gene>
    <name evidence="1" type="ORF">XELAEV_18014758mg</name>
</gene>